<feature type="transmembrane region" description="Helical" evidence="1">
    <location>
        <begin position="49"/>
        <end position="70"/>
    </location>
</feature>
<keyword evidence="3" id="KW-1185">Reference proteome</keyword>
<dbReference type="KEGG" id="ehx:EMIHUDRAFT_452361"/>
<organism evidence="2 3">
    <name type="scientific">Emiliania huxleyi (strain CCMP1516)</name>
    <dbReference type="NCBI Taxonomy" id="280463"/>
    <lineage>
        <taxon>Eukaryota</taxon>
        <taxon>Haptista</taxon>
        <taxon>Haptophyta</taxon>
        <taxon>Prymnesiophyceae</taxon>
        <taxon>Isochrysidales</taxon>
        <taxon>Noelaerhabdaceae</taxon>
        <taxon>Emiliania</taxon>
    </lineage>
</organism>
<dbReference type="Gene3D" id="1.20.1250.20">
    <property type="entry name" value="MFS general substrate transporter like domains"/>
    <property type="match status" value="1"/>
</dbReference>
<evidence type="ECO:0008006" key="4">
    <source>
        <dbReference type="Google" id="ProtNLM"/>
    </source>
</evidence>
<proteinExistence type="predicted"/>
<dbReference type="AlphaFoldDB" id="A0A0D3IJU9"/>
<protein>
    <recommendedName>
        <fullName evidence="4">Major facilitator superfamily (MFS) profile domain-containing protein</fullName>
    </recommendedName>
</protein>
<dbReference type="PANTHER" id="PTHR23512">
    <property type="entry name" value="MAJOR FACILITATOR SUPERFAMILY DOMAIN-CONTAINING PROTEIN 1"/>
    <property type="match status" value="1"/>
</dbReference>
<dbReference type="OMA" id="YSWAAVE"/>
<evidence type="ECO:0000313" key="3">
    <source>
        <dbReference type="Proteomes" id="UP000013827"/>
    </source>
</evidence>
<accession>A0A0D3IJU9</accession>
<dbReference type="EnsemblProtists" id="EOD11534">
    <property type="protein sequence ID" value="EOD11534"/>
    <property type="gene ID" value="EMIHUDRAFT_452361"/>
</dbReference>
<dbReference type="eggNOG" id="KOG4686">
    <property type="taxonomic scope" value="Eukaryota"/>
</dbReference>
<evidence type="ECO:0000313" key="2">
    <source>
        <dbReference type="EnsemblProtists" id="EOD11534"/>
    </source>
</evidence>
<feature type="transmembrane region" description="Helical" evidence="1">
    <location>
        <begin position="77"/>
        <end position="99"/>
    </location>
</feature>
<keyword evidence="1" id="KW-0472">Membrane</keyword>
<dbReference type="InterPro" id="IPR036259">
    <property type="entry name" value="MFS_trans_sf"/>
</dbReference>
<feature type="transmembrane region" description="Helical" evidence="1">
    <location>
        <begin position="270"/>
        <end position="290"/>
    </location>
</feature>
<dbReference type="InterPro" id="IPR052187">
    <property type="entry name" value="MFSD1"/>
</dbReference>
<feature type="transmembrane region" description="Helical" evidence="1">
    <location>
        <begin position="240"/>
        <end position="258"/>
    </location>
</feature>
<feature type="transmembrane region" description="Helical" evidence="1">
    <location>
        <begin position="148"/>
        <end position="168"/>
    </location>
</feature>
<keyword evidence="1" id="KW-1133">Transmembrane helix</keyword>
<dbReference type="PANTHER" id="PTHR23512:SF12">
    <property type="entry name" value="TRANSPORTER, PUTATIVE (AFU_ORTHOLOGUE AFUA_4G00260)-RELATED"/>
    <property type="match status" value="1"/>
</dbReference>
<dbReference type="Proteomes" id="UP000013827">
    <property type="component" value="Unassembled WGS sequence"/>
</dbReference>
<reference evidence="2" key="2">
    <citation type="submission" date="2024-10" db="UniProtKB">
        <authorList>
            <consortium name="EnsemblProtists"/>
        </authorList>
    </citation>
    <scope>IDENTIFICATION</scope>
</reference>
<feature type="transmembrane region" description="Helical" evidence="1">
    <location>
        <begin position="319"/>
        <end position="341"/>
    </location>
</feature>
<keyword evidence="1" id="KW-0812">Transmembrane</keyword>
<dbReference type="GeneID" id="17257684"/>
<dbReference type="HOGENOM" id="CLU_044660_0_0_1"/>
<dbReference type="RefSeq" id="XP_005763963.1">
    <property type="nucleotide sequence ID" value="XM_005763906.1"/>
</dbReference>
<feature type="transmembrane region" description="Helical" evidence="1">
    <location>
        <begin position="362"/>
        <end position="385"/>
    </location>
</feature>
<dbReference type="SUPFAM" id="SSF103473">
    <property type="entry name" value="MFS general substrate transporter"/>
    <property type="match status" value="1"/>
</dbReference>
<sequence>MPSPCGRRCLLVACVAYGLFANHWARDSLGALEVPLESDAPYSLSARRYNALTSLYFLPNIGVPILAGVLAHRFGAAATYAAFFAIAAAGNGLVGASAVDVLPIGFVSPRFRDTWTALVGLLNGVNRLGSVTNFLLEPLLYRAGGLPLALSVPSAVGASGLLTALLAWRVDASLSRADEAAAQRAEEEPLRTSLRSLPRVFFLFLLGGACVYGAVVPFWFIGAKHLQSRFGMPLATADALLLLPEGMIALVAPPFGLLMDRRRWSLTKRLYWSAASLAPIPVALLLLAWLGPAGGAPALGPNVTTLAAGNSPPPAAPNLLAPALATLVLGTGYAFAQNLIWASLTLVAPPKLLNLCSGAHTVRVGLTGSSLNLLPSALPLLFFGANSSTNLTTLAAVGAVGVAAYSWAAVESTARDRPLLPAAATVAAAAPLTAAPDGDDFEERLDALVEEADPSPDDAGQKTVTARSVVTAQWYLREWHAS</sequence>
<reference evidence="3" key="1">
    <citation type="journal article" date="2013" name="Nature">
        <title>Pan genome of the phytoplankton Emiliania underpins its global distribution.</title>
        <authorList>
            <person name="Read B.A."/>
            <person name="Kegel J."/>
            <person name="Klute M.J."/>
            <person name="Kuo A."/>
            <person name="Lefebvre S.C."/>
            <person name="Maumus F."/>
            <person name="Mayer C."/>
            <person name="Miller J."/>
            <person name="Monier A."/>
            <person name="Salamov A."/>
            <person name="Young J."/>
            <person name="Aguilar M."/>
            <person name="Claverie J.M."/>
            <person name="Frickenhaus S."/>
            <person name="Gonzalez K."/>
            <person name="Herman E.K."/>
            <person name="Lin Y.C."/>
            <person name="Napier J."/>
            <person name="Ogata H."/>
            <person name="Sarno A.F."/>
            <person name="Shmutz J."/>
            <person name="Schroeder D."/>
            <person name="de Vargas C."/>
            <person name="Verret F."/>
            <person name="von Dassow P."/>
            <person name="Valentin K."/>
            <person name="Van de Peer Y."/>
            <person name="Wheeler G."/>
            <person name="Dacks J.B."/>
            <person name="Delwiche C.F."/>
            <person name="Dyhrman S.T."/>
            <person name="Glockner G."/>
            <person name="John U."/>
            <person name="Richards T."/>
            <person name="Worden A.Z."/>
            <person name="Zhang X."/>
            <person name="Grigoriev I.V."/>
            <person name="Allen A.E."/>
            <person name="Bidle K."/>
            <person name="Borodovsky M."/>
            <person name="Bowler C."/>
            <person name="Brownlee C."/>
            <person name="Cock J.M."/>
            <person name="Elias M."/>
            <person name="Gladyshev V.N."/>
            <person name="Groth M."/>
            <person name="Guda C."/>
            <person name="Hadaegh A."/>
            <person name="Iglesias-Rodriguez M.D."/>
            <person name="Jenkins J."/>
            <person name="Jones B.M."/>
            <person name="Lawson T."/>
            <person name="Leese F."/>
            <person name="Lindquist E."/>
            <person name="Lobanov A."/>
            <person name="Lomsadze A."/>
            <person name="Malik S.B."/>
            <person name="Marsh M.E."/>
            <person name="Mackinder L."/>
            <person name="Mock T."/>
            <person name="Mueller-Roeber B."/>
            <person name="Pagarete A."/>
            <person name="Parker M."/>
            <person name="Probert I."/>
            <person name="Quesneville H."/>
            <person name="Raines C."/>
            <person name="Rensing S.A."/>
            <person name="Riano-Pachon D.M."/>
            <person name="Richier S."/>
            <person name="Rokitta S."/>
            <person name="Shiraiwa Y."/>
            <person name="Soanes D.M."/>
            <person name="van der Giezen M."/>
            <person name="Wahlund T.M."/>
            <person name="Williams B."/>
            <person name="Wilson W."/>
            <person name="Wolfe G."/>
            <person name="Wurch L.L."/>
        </authorList>
    </citation>
    <scope>NUCLEOTIDE SEQUENCE</scope>
</reference>
<feature type="transmembrane region" description="Helical" evidence="1">
    <location>
        <begin position="391"/>
        <end position="410"/>
    </location>
</feature>
<name>A0A0D3IJU9_EMIH1</name>
<evidence type="ECO:0000256" key="1">
    <source>
        <dbReference type="SAM" id="Phobius"/>
    </source>
</evidence>
<feature type="transmembrane region" description="Helical" evidence="1">
    <location>
        <begin position="200"/>
        <end position="220"/>
    </location>
</feature>
<dbReference type="PaxDb" id="2903-EOD11534"/>